<accession>A0A1F6DBR1</accession>
<dbReference type="Proteomes" id="UP000176377">
    <property type="component" value="Unassembled WGS sequence"/>
</dbReference>
<dbReference type="Pfam" id="PF08544">
    <property type="entry name" value="GHMP_kinases_C"/>
    <property type="match status" value="1"/>
</dbReference>
<dbReference type="Gene3D" id="3.30.230.120">
    <property type="match status" value="1"/>
</dbReference>
<feature type="domain" description="GHMP kinase N-terminal" evidence="6">
    <location>
        <begin position="79"/>
        <end position="155"/>
    </location>
</feature>
<dbReference type="GO" id="GO:0005524">
    <property type="term" value="F:ATP binding"/>
    <property type="evidence" value="ECO:0007669"/>
    <property type="project" value="UniProtKB-KW"/>
</dbReference>
<dbReference type="InterPro" id="IPR013750">
    <property type="entry name" value="GHMP_kinase_C_dom"/>
</dbReference>
<evidence type="ECO:0000313" key="8">
    <source>
        <dbReference type="EMBL" id="OGG58856.1"/>
    </source>
</evidence>
<dbReference type="InterPro" id="IPR052203">
    <property type="entry name" value="GHMP_Kinase-Related"/>
</dbReference>
<feature type="domain" description="GHMP kinase C-terminal" evidence="7">
    <location>
        <begin position="237"/>
        <end position="308"/>
    </location>
</feature>
<dbReference type="InterPro" id="IPR036554">
    <property type="entry name" value="GHMP_kinase_C_sf"/>
</dbReference>
<dbReference type="PRINTS" id="PR00960">
    <property type="entry name" value="LMBPPROTEIN"/>
</dbReference>
<dbReference type="PIRSF" id="PIRSF036406">
    <property type="entry name" value="Hept_kin"/>
    <property type="match status" value="1"/>
</dbReference>
<comment type="caution">
    <text evidence="8">The sequence shown here is derived from an EMBL/GenBank/DDBJ whole genome shotgun (WGS) entry which is preliminary data.</text>
</comment>
<dbReference type="AlphaFoldDB" id="A0A1F6DBR1"/>
<dbReference type="Pfam" id="PF00288">
    <property type="entry name" value="GHMP_kinases_N"/>
    <property type="match status" value="1"/>
</dbReference>
<evidence type="ECO:0000259" key="6">
    <source>
        <dbReference type="Pfam" id="PF00288"/>
    </source>
</evidence>
<evidence type="ECO:0000256" key="5">
    <source>
        <dbReference type="ARBA" id="ARBA00038121"/>
    </source>
</evidence>
<sequence length="332" mass="36864">MIITRTPFRVTLGGGGTDLPAYYEKHGGFIFSAGLDKYMFVTVNRPMEDDLVRIKYSETEVAKKVKDIRHPIAREALTMMGIEKQIEISSVADISAGTGLGSSSCYAVGILHALHVMKRDYVPLQTIAEEDFLLENKKLGRPIGKQDPYMAAFGGLTVLDIDKNGTVKVRKANVSQEAADTLNQNMLMFFTGVTRSADDILKKQSKAFKENKKEASESMHFIKEIGEEILVAMEDDEVDEVGKLFDAHWQHKKKTASGMSNPKFDAMYESAKDAGALGGKISGAGGGGFFTFYVPGKHKEFRRAMRKYGLREMHYRFDFEGSKVLADISQSL</sequence>
<dbReference type="SUPFAM" id="SSF55060">
    <property type="entry name" value="GHMP Kinase, C-terminal domain"/>
    <property type="match status" value="1"/>
</dbReference>
<evidence type="ECO:0000313" key="9">
    <source>
        <dbReference type="Proteomes" id="UP000176377"/>
    </source>
</evidence>
<organism evidence="8 9">
    <name type="scientific">Candidatus Kaiserbacteria bacterium RIFCSPHIGHO2_01_FULL_56_24</name>
    <dbReference type="NCBI Taxonomy" id="1798487"/>
    <lineage>
        <taxon>Bacteria</taxon>
        <taxon>Candidatus Kaiseribacteriota</taxon>
    </lineage>
</organism>
<dbReference type="InterPro" id="IPR001174">
    <property type="entry name" value="HddA/FKP"/>
</dbReference>
<evidence type="ECO:0000256" key="4">
    <source>
        <dbReference type="ARBA" id="ARBA00022840"/>
    </source>
</evidence>
<gene>
    <name evidence="8" type="ORF">A2765_00550</name>
</gene>
<dbReference type="GO" id="GO:0050201">
    <property type="term" value="F:fucokinase activity"/>
    <property type="evidence" value="ECO:0007669"/>
    <property type="project" value="TreeGrafter"/>
</dbReference>
<evidence type="ECO:0000256" key="3">
    <source>
        <dbReference type="ARBA" id="ARBA00022777"/>
    </source>
</evidence>
<comment type="similarity">
    <text evidence="5">Belongs to the GHMP kinase family.</text>
</comment>
<keyword evidence="3 8" id="KW-0418">Kinase</keyword>
<dbReference type="PANTHER" id="PTHR32463:SF0">
    <property type="entry name" value="L-FUCOSE KINASE"/>
    <property type="match status" value="1"/>
</dbReference>
<keyword evidence="4" id="KW-0067">ATP-binding</keyword>
<dbReference type="InterPro" id="IPR006204">
    <property type="entry name" value="GHMP_kinase_N_dom"/>
</dbReference>
<evidence type="ECO:0000256" key="1">
    <source>
        <dbReference type="ARBA" id="ARBA00022679"/>
    </source>
</evidence>
<dbReference type="PANTHER" id="PTHR32463">
    <property type="entry name" value="L-FUCOSE KINASE"/>
    <property type="match status" value="1"/>
</dbReference>
<evidence type="ECO:0000256" key="2">
    <source>
        <dbReference type="ARBA" id="ARBA00022741"/>
    </source>
</evidence>
<keyword evidence="1" id="KW-0808">Transferase</keyword>
<keyword evidence="2" id="KW-0547">Nucleotide-binding</keyword>
<dbReference type="InterPro" id="IPR014606">
    <property type="entry name" value="Heptose_7-P_kinase"/>
</dbReference>
<proteinExistence type="inferred from homology"/>
<evidence type="ECO:0000259" key="7">
    <source>
        <dbReference type="Pfam" id="PF08544"/>
    </source>
</evidence>
<dbReference type="SUPFAM" id="SSF54211">
    <property type="entry name" value="Ribosomal protein S5 domain 2-like"/>
    <property type="match status" value="1"/>
</dbReference>
<reference evidence="8 9" key="1">
    <citation type="journal article" date="2016" name="Nat. Commun.">
        <title>Thousands of microbial genomes shed light on interconnected biogeochemical processes in an aquifer system.</title>
        <authorList>
            <person name="Anantharaman K."/>
            <person name="Brown C.T."/>
            <person name="Hug L.A."/>
            <person name="Sharon I."/>
            <person name="Castelle C.J."/>
            <person name="Probst A.J."/>
            <person name="Thomas B.C."/>
            <person name="Singh A."/>
            <person name="Wilkins M.J."/>
            <person name="Karaoz U."/>
            <person name="Brodie E.L."/>
            <person name="Williams K.H."/>
            <person name="Hubbard S.S."/>
            <person name="Banfield J.F."/>
        </authorList>
    </citation>
    <scope>NUCLEOTIDE SEQUENCE [LARGE SCALE GENOMIC DNA]</scope>
</reference>
<name>A0A1F6DBR1_9BACT</name>
<dbReference type="InterPro" id="IPR020568">
    <property type="entry name" value="Ribosomal_Su5_D2-typ_SF"/>
</dbReference>
<dbReference type="GO" id="GO:0042352">
    <property type="term" value="P:GDP-L-fucose salvage"/>
    <property type="evidence" value="ECO:0007669"/>
    <property type="project" value="TreeGrafter"/>
</dbReference>
<dbReference type="EMBL" id="MFLA01000026">
    <property type="protein sequence ID" value="OGG58856.1"/>
    <property type="molecule type" value="Genomic_DNA"/>
</dbReference>
<protein>
    <submittedName>
        <fullName evidence="8">Galactokinase</fullName>
    </submittedName>
</protein>